<dbReference type="RefSeq" id="WP_233052849.1">
    <property type="nucleotide sequence ID" value="NZ_JAIMJA010000010.1"/>
</dbReference>
<proteinExistence type="predicted"/>
<gene>
    <name evidence="1" type="ORF">K6Y31_11105</name>
</gene>
<organism evidence="1 2">
    <name type="scientific">Motilimonas cestriensis</name>
    <dbReference type="NCBI Taxonomy" id="2742685"/>
    <lineage>
        <taxon>Bacteria</taxon>
        <taxon>Pseudomonadati</taxon>
        <taxon>Pseudomonadota</taxon>
        <taxon>Gammaproteobacteria</taxon>
        <taxon>Alteromonadales</taxon>
        <taxon>Alteromonadales genera incertae sedis</taxon>
        <taxon>Motilimonas</taxon>
    </lineage>
</organism>
<reference evidence="1 2" key="1">
    <citation type="journal article" date="2022" name="Environ. Microbiol. Rep.">
        <title>Eco-phylogenetic analyses reveal divergent evolution of vitamin B12 metabolism in the marine bacterial family 'Psychromonadaceae'.</title>
        <authorList>
            <person name="Jin X."/>
            <person name="Yang Y."/>
            <person name="Cao H."/>
            <person name="Gao B."/>
            <person name="Zhao Z."/>
        </authorList>
    </citation>
    <scope>NUCLEOTIDE SEQUENCE [LARGE SCALE GENOMIC DNA]</scope>
    <source>
        <strain evidence="1 2">MKS20</strain>
    </source>
</reference>
<name>A0ABS8WA14_9GAMM</name>
<keyword evidence="2" id="KW-1185">Reference proteome</keyword>
<evidence type="ECO:0000313" key="1">
    <source>
        <dbReference type="EMBL" id="MCE2595363.1"/>
    </source>
</evidence>
<evidence type="ECO:0000313" key="2">
    <source>
        <dbReference type="Proteomes" id="UP001201273"/>
    </source>
</evidence>
<accession>A0ABS8WA14</accession>
<evidence type="ECO:0008006" key="3">
    <source>
        <dbReference type="Google" id="ProtNLM"/>
    </source>
</evidence>
<comment type="caution">
    <text evidence="1">The sequence shown here is derived from an EMBL/GenBank/DDBJ whole genome shotgun (WGS) entry which is preliminary data.</text>
</comment>
<dbReference type="Proteomes" id="UP001201273">
    <property type="component" value="Unassembled WGS sequence"/>
</dbReference>
<sequence>MLWISIIILFALLLFVIAMTIKSLLSSPLFTQPERYFSLYKNNQPPRLTGFDQINCWAQNHYFFEDSQFLFHRAKHQVDCACWINEAESCYLIVCQFPTKQKIFFVQLFQHGHHYITANTHPGLIAPSLTQVDYTFLPLADIFQLWQYHQQHSQSQNAYIANMKTYRLLCRFIRKQHASYLALPWWKINYFKLLAFSKMNQTPPA</sequence>
<dbReference type="EMBL" id="JAIMJA010000010">
    <property type="protein sequence ID" value="MCE2595363.1"/>
    <property type="molecule type" value="Genomic_DNA"/>
</dbReference>
<protein>
    <recommendedName>
        <fullName evidence="3">DUF1254 domain-containing protein</fullName>
    </recommendedName>
</protein>